<dbReference type="RefSeq" id="WP_306088632.1">
    <property type="nucleotide sequence ID" value="NZ_CP120992.1"/>
</dbReference>
<evidence type="ECO:0008006" key="5">
    <source>
        <dbReference type="Google" id="ProtNLM"/>
    </source>
</evidence>
<organism evidence="3 4">
    <name type="scientific">Streptomyces laculatispora</name>
    <dbReference type="NCBI Taxonomy" id="887464"/>
    <lineage>
        <taxon>Bacteria</taxon>
        <taxon>Bacillati</taxon>
        <taxon>Actinomycetota</taxon>
        <taxon>Actinomycetes</taxon>
        <taxon>Kitasatosporales</taxon>
        <taxon>Streptomycetaceae</taxon>
        <taxon>Streptomyces</taxon>
    </lineage>
</organism>
<protein>
    <recommendedName>
        <fullName evidence="5">Secreted protein</fullName>
    </recommendedName>
</protein>
<evidence type="ECO:0000256" key="1">
    <source>
        <dbReference type="SAM" id="MobiDB-lite"/>
    </source>
</evidence>
<feature type="region of interest" description="Disordered" evidence="1">
    <location>
        <begin position="1"/>
        <end position="32"/>
    </location>
</feature>
<keyword evidence="2" id="KW-1133">Transmembrane helix</keyword>
<gene>
    <name evidence="3" type="ORF">P8A22_18000</name>
</gene>
<reference evidence="3 4" key="1">
    <citation type="submission" date="2023-03" db="EMBL/GenBank/DDBJ databases">
        <title>Isolation and description of six Streptomyces strains from soil environments, able to metabolize different microbial glucans.</title>
        <authorList>
            <person name="Widen T."/>
            <person name="Larsbrink J."/>
        </authorList>
    </citation>
    <scope>NUCLEOTIDE SEQUENCE [LARGE SCALE GENOMIC DNA]</scope>
    <source>
        <strain evidence="3 4">Mut2</strain>
    </source>
</reference>
<sequence length="280" mass="29607">MNDDDATTPAPLPEPGPGPVPDSAPVPGPAPARRGRVRRVILATVPVVLVLAAVAGAAAYTKATVDGADRTVATRLWARSAHGPGKDPAGDVSRGRASTELSKLLLPVPDGYRLGPDHGAHGNDSELSGREATAEMKAGSRGLAGKQRRELEKRIDKLHVRGLAIRTYASDGNDLIVRTELVRMKDEKAVRDLYVFRTGLFDAAGLLRDGPAVGGHKKNAKCFLQPEDSELKIESMFCMAYDGETVLTFSASGPTPVDTSSVAGLVKDQLDHITSPGEYV</sequence>
<feature type="transmembrane region" description="Helical" evidence="2">
    <location>
        <begin position="40"/>
        <end position="60"/>
    </location>
</feature>
<feature type="compositionally biased region" description="Pro residues" evidence="1">
    <location>
        <begin position="10"/>
        <end position="30"/>
    </location>
</feature>
<name>A0ABY9I503_9ACTN</name>
<evidence type="ECO:0000313" key="3">
    <source>
        <dbReference type="EMBL" id="WLQ41709.1"/>
    </source>
</evidence>
<keyword evidence="4" id="KW-1185">Reference proteome</keyword>
<proteinExistence type="predicted"/>
<evidence type="ECO:0000256" key="2">
    <source>
        <dbReference type="SAM" id="Phobius"/>
    </source>
</evidence>
<evidence type="ECO:0000313" key="4">
    <source>
        <dbReference type="Proteomes" id="UP001229952"/>
    </source>
</evidence>
<dbReference type="Proteomes" id="UP001229952">
    <property type="component" value="Chromosome"/>
</dbReference>
<keyword evidence="2" id="KW-0472">Membrane</keyword>
<accession>A0ABY9I503</accession>
<keyword evidence="2" id="KW-0812">Transmembrane</keyword>
<dbReference type="EMBL" id="CP120992">
    <property type="protein sequence ID" value="WLQ41709.1"/>
    <property type="molecule type" value="Genomic_DNA"/>
</dbReference>